<evidence type="ECO:0000256" key="1">
    <source>
        <dbReference type="SAM" id="MobiDB-lite"/>
    </source>
</evidence>
<gene>
    <name evidence="2" type="ORF">TCDM_12460</name>
</gene>
<organism evidence="2 3">
    <name type="scientific">Trypanosoma cruzi Dm28c</name>
    <dbReference type="NCBI Taxonomy" id="1416333"/>
    <lineage>
        <taxon>Eukaryota</taxon>
        <taxon>Discoba</taxon>
        <taxon>Euglenozoa</taxon>
        <taxon>Kinetoplastea</taxon>
        <taxon>Metakinetoplastina</taxon>
        <taxon>Trypanosomatida</taxon>
        <taxon>Trypanosomatidae</taxon>
        <taxon>Trypanosoma</taxon>
        <taxon>Schizotrypanum</taxon>
    </lineage>
</organism>
<feature type="region of interest" description="Disordered" evidence="1">
    <location>
        <begin position="265"/>
        <end position="339"/>
    </location>
</feature>
<dbReference type="EMBL" id="AYLP01000584">
    <property type="protein sequence ID" value="ESS56905.1"/>
    <property type="molecule type" value="Genomic_DNA"/>
</dbReference>
<evidence type="ECO:0000313" key="3">
    <source>
        <dbReference type="Proteomes" id="UP000017861"/>
    </source>
</evidence>
<name>V5A868_TRYCR</name>
<dbReference type="AlphaFoldDB" id="V5A868"/>
<dbReference type="Proteomes" id="UP000017861">
    <property type="component" value="Unassembled WGS sequence"/>
</dbReference>
<protein>
    <submittedName>
        <fullName evidence="2">Uncharacterized protein</fullName>
    </submittedName>
</protein>
<comment type="caution">
    <text evidence="2">The sequence shown here is derived from an EMBL/GenBank/DDBJ whole genome shotgun (WGS) entry which is preliminary data.</text>
</comment>
<accession>V5A868</accession>
<evidence type="ECO:0000313" key="2">
    <source>
        <dbReference type="EMBL" id="ESS56905.1"/>
    </source>
</evidence>
<dbReference type="VEuPathDB" id="TriTrypDB:TCDM_12460"/>
<sequence length="377" mass="42142">MAITVLRLQQFRVQAPRAAASQRPTEIIHILFRARPVRCPRRYLVKFQRNNRADVLIHQTPLVLNDACGARTNVTAAGGAAKRLCVFSIAKHVRILGGKIIGCIALVGQEVAATAASPAHRLRHPPIHAVVSQYAQKPTSSEPCSSRHQLWGHQLVPRVASLPVRDFFFPRAIFVLQHHALERVTTKVCFRLLLNVLPGHHPAVRPTHTSLWLLHQALFSHAFLAEPRRMCNFVCGNANAPRRVSHVLRIKVDGANVGAKIRRCVTRGRPHNAHAQANPHPSITTRQQNFLPSRLQWDTEPTTPVTRGASHPQERRLGLRTPSLFPSPHATEEDNSRHTQLPACTAKEAFKIHCNVHLVCVPADTRGKEIEKREQSM</sequence>
<feature type="compositionally biased region" description="Polar residues" evidence="1">
    <location>
        <begin position="279"/>
        <end position="291"/>
    </location>
</feature>
<reference evidence="2 3" key="1">
    <citation type="journal article" date="2014" name="Genome Announc.">
        <title>Trypanosoma cruzi Clone Dm28c Draft Genome Sequence.</title>
        <authorList>
            <person name="Grisard E.C."/>
            <person name="Teixeira S.M."/>
            <person name="de Almeida L.G."/>
            <person name="Stoco P.H."/>
            <person name="Gerber A.L."/>
            <person name="Talavera-Lopez C."/>
            <person name="Lima O.C."/>
            <person name="Andersson B."/>
            <person name="de Vasconcelos A.T."/>
        </authorList>
    </citation>
    <scope>NUCLEOTIDE SEQUENCE [LARGE SCALE GENOMIC DNA]</scope>
    <source>
        <strain evidence="2 3">Dm28c</strain>
    </source>
</reference>
<proteinExistence type="predicted"/>